<organism evidence="1 2">
    <name type="scientific">Gigaspora margarita</name>
    <dbReference type="NCBI Taxonomy" id="4874"/>
    <lineage>
        <taxon>Eukaryota</taxon>
        <taxon>Fungi</taxon>
        <taxon>Fungi incertae sedis</taxon>
        <taxon>Mucoromycota</taxon>
        <taxon>Glomeromycotina</taxon>
        <taxon>Glomeromycetes</taxon>
        <taxon>Diversisporales</taxon>
        <taxon>Gigasporaceae</taxon>
        <taxon>Gigaspora</taxon>
    </lineage>
</organism>
<dbReference type="EMBL" id="WTPW01001175">
    <property type="protein sequence ID" value="KAF0451028.1"/>
    <property type="molecule type" value="Genomic_DNA"/>
</dbReference>
<keyword evidence="2" id="KW-1185">Reference proteome</keyword>
<dbReference type="AlphaFoldDB" id="A0A8H3XDF1"/>
<accession>A0A8H3XDF1</accession>
<dbReference type="Proteomes" id="UP000439903">
    <property type="component" value="Unassembled WGS sequence"/>
</dbReference>
<evidence type="ECO:0000313" key="1">
    <source>
        <dbReference type="EMBL" id="KAF0451028.1"/>
    </source>
</evidence>
<proteinExistence type="predicted"/>
<sequence length="375" mass="42126">MNNDSGNGHVIKEKNNLINIKGINEKLSRNQIKGINCKDKPVSDEPNDLGVHYENMMLEEKSNHVEGRETSSMNTTFNVLYNQIDVKSILVESNGESRVDRFDESARKNDSKDDELNMQSNINMDRRIEIVNIPGGKAEKHDAKIISDGKESKAVDDAGQEVVKSDEIKKSTDRLVNWLFISSNVYLKGYDDTNVLVIGNHHDSEYENTRNFDEVPWPDSSEHGPSCIIDDANETSIIRCSYIYGIEVEKCEDNAFDCYQKIAYIDVTYNRGCCYDKGVGAEMEFVEQINSGDCEKGGGNEKLSDKIGVKTELIVKNKAVFRKTGQINNIHPFDESAPRFHDETCRVGNDVLGELGELIVPIVFRSKRYGGSACT</sequence>
<evidence type="ECO:0000313" key="2">
    <source>
        <dbReference type="Proteomes" id="UP000439903"/>
    </source>
</evidence>
<gene>
    <name evidence="1" type="ORF">F8M41_002076</name>
</gene>
<name>A0A8H3XDF1_GIGMA</name>
<protein>
    <submittedName>
        <fullName evidence="1">Uncharacterized protein</fullName>
    </submittedName>
</protein>
<comment type="caution">
    <text evidence="1">The sequence shown here is derived from an EMBL/GenBank/DDBJ whole genome shotgun (WGS) entry which is preliminary data.</text>
</comment>
<dbReference type="OrthoDB" id="2384430at2759"/>
<reference evidence="1 2" key="1">
    <citation type="journal article" date="2019" name="Environ. Microbiol.">
        <title>At the nexus of three kingdoms: the genome of the mycorrhizal fungus Gigaspora margarita provides insights into plant, endobacterial and fungal interactions.</title>
        <authorList>
            <person name="Venice F."/>
            <person name="Ghignone S."/>
            <person name="Salvioli di Fossalunga A."/>
            <person name="Amselem J."/>
            <person name="Novero M."/>
            <person name="Xianan X."/>
            <person name="Sedzielewska Toro K."/>
            <person name="Morin E."/>
            <person name="Lipzen A."/>
            <person name="Grigoriev I.V."/>
            <person name="Henrissat B."/>
            <person name="Martin F.M."/>
            <person name="Bonfante P."/>
        </authorList>
    </citation>
    <scope>NUCLEOTIDE SEQUENCE [LARGE SCALE GENOMIC DNA]</scope>
    <source>
        <strain evidence="1 2">BEG34</strain>
    </source>
</reference>